<feature type="compositionally biased region" description="Low complexity" evidence="3">
    <location>
        <begin position="374"/>
        <end position="389"/>
    </location>
</feature>
<comment type="caution">
    <text evidence="4">The sequence shown here is derived from an EMBL/GenBank/DDBJ whole genome shotgun (WGS) entry which is preliminary data.</text>
</comment>
<accession>A0A5C4WW99</accession>
<feature type="compositionally biased region" description="Gly residues" evidence="3">
    <location>
        <begin position="335"/>
        <end position="347"/>
    </location>
</feature>
<evidence type="ECO:0000256" key="1">
    <source>
        <dbReference type="ARBA" id="ARBA00022741"/>
    </source>
</evidence>
<gene>
    <name evidence="4" type="ORF">FH608_004040</name>
</gene>
<feature type="compositionally biased region" description="Low complexity" evidence="3">
    <location>
        <begin position="298"/>
        <end position="308"/>
    </location>
</feature>
<dbReference type="OrthoDB" id="3529351at2"/>
<feature type="compositionally biased region" description="Low complexity" evidence="3">
    <location>
        <begin position="401"/>
        <end position="411"/>
    </location>
</feature>
<feature type="compositionally biased region" description="Gly residues" evidence="3">
    <location>
        <begin position="436"/>
        <end position="480"/>
    </location>
</feature>
<proteinExistence type="predicted"/>
<dbReference type="GO" id="GO:0005524">
    <property type="term" value="F:ATP binding"/>
    <property type="evidence" value="ECO:0007669"/>
    <property type="project" value="UniProtKB-KW"/>
</dbReference>
<dbReference type="PANTHER" id="PTHR48012">
    <property type="entry name" value="STERILE20-LIKE KINASE, ISOFORM B-RELATED"/>
    <property type="match status" value="1"/>
</dbReference>
<keyword evidence="4" id="KW-0808">Transferase</keyword>
<feature type="compositionally biased region" description="Low complexity" evidence="3">
    <location>
        <begin position="703"/>
        <end position="742"/>
    </location>
</feature>
<evidence type="ECO:0000256" key="2">
    <source>
        <dbReference type="ARBA" id="ARBA00022840"/>
    </source>
</evidence>
<sequence>MGETCPLRPEDPKKVGDFEIVGLVGEGPRGPVYLGKRGNDRVAIKVLPAVQKQNDAVLKQLTSASGVSSSYTARVIEAGWLEKRPYLVREYVEGPTLWETVEADGPLTGDALERVTIGTLTALTVVRLAGMVHRAITPHNIVLSADGPRLLDLGVGEPAEHTPYQAPEQIRDEPSGAAADVFSWAATMVFAATGKAPFADGDAVLTEKPDLGDITQPLRRVLVSCLAKDVVQRPTAQNAMLKLLGDKTADTLVAGPPPASSAGRAGLAAGTGAVNKEAGGGAKAKADAGAAGAGGQAGPAAPGQGAAAHPGTVLAQLSGQTQPADAPGGAPRGAAAGGPGLQGGPGVQGSLAGQGRPGTAPMAGGPSGGPGQPGPMTGGPAQQSPMGPAGPMGAGPGLQGWPGPVPGGQVPAGPPVPPVPPGWTAGPGMAHAAGPMPGGFAGGPVQGGPVQGGPVQGGPVQGGPVQGGPVGPVGGPGVTGPGSPADQGGRDAHIPPGHQGEPGDGRALEGVPMSPPPSGEPPTSQMWAAPALAGQDGQTGQPPHGGDGAPPVITQLQPLGKPHPRRKFPVGLVAAVGTIVVLSGAGLWGAGTFAGDSSFRVAAESSESGGQNGLSASSSASAAGQPVPMPSPTGVPEQPQPEPQVTAPWATTAAPDDSPLPMNLPNEWQTAVPTNPAVIARPTPPPVQTPSALPTQPTPLPSTVPSQVPQVTRTVTVQPSPSATTETATPTPTASATSAPTPTKDRPGEEPSSAPTQQPTQPPAQQPSQEPTQQPTASKPAPTNEAKNPYSPTQVCGAGFSVQRSSAFAGGVTYQLWNNGTQQNCVVTMKTKDVGKSTPVSATLYVQGGSPGSASDSGNFEYYAGPVKLKAPGKCVKYSGSTSHGSTSVDWANCG</sequence>
<dbReference type="CDD" id="cd14014">
    <property type="entry name" value="STKc_PknB_like"/>
    <property type="match status" value="1"/>
</dbReference>
<dbReference type="Proteomes" id="UP000312512">
    <property type="component" value="Unassembled WGS sequence"/>
</dbReference>
<feature type="region of interest" description="Disordered" evidence="3">
    <location>
        <begin position="604"/>
        <end position="792"/>
    </location>
</feature>
<dbReference type="SMART" id="SM00220">
    <property type="entry name" value="S_TKc"/>
    <property type="match status" value="1"/>
</dbReference>
<dbReference type="InterPro" id="IPR011009">
    <property type="entry name" value="Kinase-like_dom_sf"/>
</dbReference>
<dbReference type="PROSITE" id="PS50011">
    <property type="entry name" value="PROTEIN_KINASE_DOM"/>
    <property type="match status" value="1"/>
</dbReference>
<dbReference type="EMBL" id="VDLX02000001">
    <property type="protein sequence ID" value="KAB8197707.1"/>
    <property type="molecule type" value="Genomic_DNA"/>
</dbReference>
<feature type="compositionally biased region" description="Low complexity" evidence="3">
    <location>
        <begin position="322"/>
        <end position="334"/>
    </location>
</feature>
<feature type="compositionally biased region" description="Low complexity" evidence="3">
    <location>
        <begin position="422"/>
        <end position="435"/>
    </location>
</feature>
<dbReference type="Gene3D" id="1.10.510.10">
    <property type="entry name" value="Transferase(Phosphotransferase) domain 1"/>
    <property type="match status" value="1"/>
</dbReference>
<dbReference type="Pfam" id="PF00069">
    <property type="entry name" value="Pkinase"/>
    <property type="match status" value="1"/>
</dbReference>
<keyword evidence="4" id="KW-0418">Kinase</keyword>
<evidence type="ECO:0000313" key="5">
    <source>
        <dbReference type="Proteomes" id="UP000312512"/>
    </source>
</evidence>
<dbReference type="PANTHER" id="PTHR48012:SF2">
    <property type="entry name" value="STERILE20-LIKE KINASE, ISOFORM B"/>
    <property type="match status" value="1"/>
</dbReference>
<dbReference type="GO" id="GO:0005737">
    <property type="term" value="C:cytoplasm"/>
    <property type="evidence" value="ECO:0007669"/>
    <property type="project" value="TreeGrafter"/>
</dbReference>
<name>A0A5C4WW99_9ACTN</name>
<dbReference type="SUPFAM" id="SSF56112">
    <property type="entry name" value="Protein kinase-like (PK-like)"/>
    <property type="match status" value="1"/>
</dbReference>
<organism evidence="4 5">
    <name type="scientific">Nonomuraea phyllanthi</name>
    <dbReference type="NCBI Taxonomy" id="2219224"/>
    <lineage>
        <taxon>Bacteria</taxon>
        <taxon>Bacillati</taxon>
        <taxon>Actinomycetota</taxon>
        <taxon>Actinomycetes</taxon>
        <taxon>Streptosporangiales</taxon>
        <taxon>Streptosporangiaceae</taxon>
        <taxon>Nonomuraea</taxon>
    </lineage>
</organism>
<feature type="region of interest" description="Disordered" evidence="3">
    <location>
        <begin position="284"/>
        <end position="562"/>
    </location>
</feature>
<feature type="compositionally biased region" description="Pro residues" evidence="3">
    <location>
        <begin position="412"/>
        <end position="421"/>
    </location>
</feature>
<feature type="compositionally biased region" description="Low complexity" evidence="3">
    <location>
        <begin position="766"/>
        <end position="778"/>
    </location>
</feature>
<feature type="compositionally biased region" description="Low complexity" evidence="3">
    <location>
        <begin position="643"/>
        <end position="655"/>
    </location>
</feature>
<reference evidence="4 5" key="1">
    <citation type="submission" date="2019-10" db="EMBL/GenBank/DDBJ databases">
        <title>Nonomuraea sp. nov., isolated from Phyllanthus amarus.</title>
        <authorList>
            <person name="Klykleung N."/>
            <person name="Tanasupawat S."/>
        </authorList>
    </citation>
    <scope>NUCLEOTIDE SEQUENCE [LARGE SCALE GENOMIC DNA]</scope>
    <source>
        <strain evidence="4 5">PA1-10</strain>
    </source>
</reference>
<feature type="compositionally biased region" description="Pro residues" evidence="3">
    <location>
        <begin position="627"/>
        <end position="642"/>
    </location>
</feature>
<feature type="compositionally biased region" description="Low complexity" evidence="3">
    <location>
        <begin position="750"/>
        <end position="759"/>
    </location>
</feature>
<feature type="compositionally biased region" description="Gly residues" evidence="3">
    <location>
        <begin position="390"/>
        <end position="400"/>
    </location>
</feature>
<evidence type="ECO:0000256" key="3">
    <source>
        <dbReference type="SAM" id="MobiDB-lite"/>
    </source>
</evidence>
<keyword evidence="2" id="KW-0067">ATP-binding</keyword>
<keyword evidence="1" id="KW-0547">Nucleotide-binding</keyword>
<keyword evidence="5" id="KW-1185">Reference proteome</keyword>
<dbReference type="InterPro" id="IPR050629">
    <property type="entry name" value="STE20/SPS1-PAK"/>
</dbReference>
<dbReference type="InterPro" id="IPR000719">
    <property type="entry name" value="Prot_kinase_dom"/>
</dbReference>
<dbReference type="AlphaFoldDB" id="A0A5C4WW99"/>
<dbReference type="GO" id="GO:0004672">
    <property type="term" value="F:protein kinase activity"/>
    <property type="evidence" value="ECO:0007669"/>
    <property type="project" value="InterPro"/>
</dbReference>
<protein>
    <submittedName>
        <fullName evidence="4">Protein kinase</fullName>
    </submittedName>
</protein>
<evidence type="ECO:0000313" key="4">
    <source>
        <dbReference type="EMBL" id="KAB8197707.1"/>
    </source>
</evidence>